<evidence type="ECO:0000313" key="2">
    <source>
        <dbReference type="Proteomes" id="UP000654573"/>
    </source>
</evidence>
<organism evidence="1 2">
    <name type="scientific">Blautia celeris</name>
    <dbReference type="NCBI Taxonomy" id="2763026"/>
    <lineage>
        <taxon>Bacteria</taxon>
        <taxon>Bacillati</taxon>
        <taxon>Bacillota</taxon>
        <taxon>Clostridia</taxon>
        <taxon>Lachnospirales</taxon>
        <taxon>Lachnospiraceae</taxon>
        <taxon>Blautia</taxon>
    </lineage>
</organism>
<sequence>MREIGSEFMMDSFKRGKNEYCYLTDYPKRYVLSGRTGLYLIAQELQVEGIDSVSLPAYCCGSMVAPFIEAGFSVSFYERYEITNSKAILIMDYFGFLKEETALFAGQCREAGLRVIVDATQTAFSRSRSYDSADYIVVSYRKWLDCLCAAVYSQNGFITQEYTKENTVYVDIWRNAAKKKKAYLETGNGDKQEFLDLYGKANHMLGEDYIGFKASDSEIERFENADSQYIREHRRSNATQLIDGLHGKLNLLFKSLSDEDCPLHVPVVLKQEWRTELRKSLIKNSIYCPCHWPVDEKYPHQKTRFHDEEMSLICDQRYTEDDMKNEIEEILKVIS</sequence>
<dbReference type="EMBL" id="JACOOU010000004">
    <property type="protein sequence ID" value="MBC5672786.1"/>
    <property type="molecule type" value="Genomic_DNA"/>
</dbReference>
<dbReference type="SUPFAM" id="SSF53383">
    <property type="entry name" value="PLP-dependent transferases"/>
    <property type="match status" value="1"/>
</dbReference>
<evidence type="ECO:0000313" key="1">
    <source>
        <dbReference type="EMBL" id="MBC5672786.1"/>
    </source>
</evidence>
<accession>A0ABR7FEF6</accession>
<reference evidence="1 2" key="1">
    <citation type="submission" date="2020-08" db="EMBL/GenBank/DDBJ databases">
        <title>Genome public.</title>
        <authorList>
            <person name="Liu C."/>
            <person name="Sun Q."/>
        </authorList>
    </citation>
    <scope>NUCLEOTIDE SEQUENCE [LARGE SCALE GENOMIC DNA]</scope>
    <source>
        <strain evidence="1 2">NSJ-34</strain>
    </source>
</reference>
<proteinExistence type="predicted"/>
<name>A0ABR7FEF6_9FIRM</name>
<gene>
    <name evidence="1" type="ORF">H8S76_11070</name>
</gene>
<dbReference type="Gene3D" id="3.40.640.10">
    <property type="entry name" value="Type I PLP-dependent aspartate aminotransferase-like (Major domain)"/>
    <property type="match status" value="1"/>
</dbReference>
<protein>
    <recommendedName>
        <fullName evidence="3">DegT/DnrJ/EryC1/StrS aminotransferase family protein</fullName>
    </recommendedName>
</protein>
<dbReference type="InterPro" id="IPR015421">
    <property type="entry name" value="PyrdxlP-dep_Trfase_major"/>
</dbReference>
<keyword evidence="2" id="KW-1185">Reference proteome</keyword>
<dbReference type="RefSeq" id="WP_054353575.1">
    <property type="nucleotide sequence ID" value="NZ_JACOOU010000004.1"/>
</dbReference>
<dbReference type="InterPro" id="IPR015424">
    <property type="entry name" value="PyrdxlP-dep_Trfase"/>
</dbReference>
<dbReference type="Proteomes" id="UP000654573">
    <property type="component" value="Unassembled WGS sequence"/>
</dbReference>
<comment type="caution">
    <text evidence="1">The sequence shown here is derived from an EMBL/GenBank/DDBJ whole genome shotgun (WGS) entry which is preliminary data.</text>
</comment>
<evidence type="ECO:0008006" key="3">
    <source>
        <dbReference type="Google" id="ProtNLM"/>
    </source>
</evidence>